<organism evidence="1 2">
    <name type="scientific">Aspergillus pseudoustus</name>
    <dbReference type="NCBI Taxonomy" id="1810923"/>
    <lineage>
        <taxon>Eukaryota</taxon>
        <taxon>Fungi</taxon>
        <taxon>Dikarya</taxon>
        <taxon>Ascomycota</taxon>
        <taxon>Pezizomycotina</taxon>
        <taxon>Eurotiomycetes</taxon>
        <taxon>Eurotiomycetidae</taxon>
        <taxon>Eurotiales</taxon>
        <taxon>Aspergillaceae</taxon>
        <taxon>Aspergillus</taxon>
        <taxon>Aspergillus subgen. Nidulantes</taxon>
    </lineage>
</organism>
<accession>A0ABR4K7I0</accession>
<evidence type="ECO:0000313" key="2">
    <source>
        <dbReference type="Proteomes" id="UP001610446"/>
    </source>
</evidence>
<proteinExistence type="predicted"/>
<reference evidence="1 2" key="1">
    <citation type="submission" date="2024-07" db="EMBL/GenBank/DDBJ databases">
        <title>Section-level genome sequencing and comparative genomics of Aspergillus sections Usti and Cavernicolus.</title>
        <authorList>
            <consortium name="Lawrence Berkeley National Laboratory"/>
            <person name="Nybo J.L."/>
            <person name="Vesth T.C."/>
            <person name="Theobald S."/>
            <person name="Frisvad J.C."/>
            <person name="Larsen T.O."/>
            <person name="Kjaerboelling I."/>
            <person name="Rothschild-Mancinelli K."/>
            <person name="Lyhne E.K."/>
            <person name="Kogle M.E."/>
            <person name="Barry K."/>
            <person name="Clum A."/>
            <person name="Na H."/>
            <person name="Ledsgaard L."/>
            <person name="Lin J."/>
            <person name="Lipzen A."/>
            <person name="Kuo A."/>
            <person name="Riley R."/>
            <person name="Mondo S."/>
            <person name="Labutti K."/>
            <person name="Haridas S."/>
            <person name="Pangalinan J."/>
            <person name="Salamov A.A."/>
            <person name="Simmons B.A."/>
            <person name="Magnuson J.K."/>
            <person name="Chen J."/>
            <person name="Drula E."/>
            <person name="Henrissat B."/>
            <person name="Wiebenga A."/>
            <person name="Lubbers R.J."/>
            <person name="Gomes A.C."/>
            <person name="Makela M.R."/>
            <person name="Stajich J."/>
            <person name="Grigoriev I.V."/>
            <person name="Mortensen U.H."/>
            <person name="De Vries R.P."/>
            <person name="Baker S.E."/>
            <person name="Andersen M.R."/>
        </authorList>
    </citation>
    <scope>NUCLEOTIDE SEQUENCE [LARGE SCALE GENOMIC DNA]</scope>
    <source>
        <strain evidence="1 2">CBS 123904</strain>
    </source>
</reference>
<dbReference type="EMBL" id="JBFXLU010000057">
    <property type="protein sequence ID" value="KAL2847242.1"/>
    <property type="molecule type" value="Genomic_DNA"/>
</dbReference>
<evidence type="ECO:0000313" key="1">
    <source>
        <dbReference type="EMBL" id="KAL2847242.1"/>
    </source>
</evidence>
<keyword evidence="2" id="KW-1185">Reference proteome</keyword>
<gene>
    <name evidence="1" type="ORF">BJY01DRAFT_212749</name>
</gene>
<dbReference type="Proteomes" id="UP001610446">
    <property type="component" value="Unassembled WGS sequence"/>
</dbReference>
<protein>
    <submittedName>
        <fullName evidence="1">Uncharacterized protein</fullName>
    </submittedName>
</protein>
<comment type="caution">
    <text evidence="1">The sequence shown here is derived from an EMBL/GenBank/DDBJ whole genome shotgun (WGS) entry which is preliminary data.</text>
</comment>
<name>A0ABR4K7I0_9EURO</name>
<sequence length="162" mass="17830">MVFVRRTAFPFSPNSCHSTVANRIEVPCGRCRKAAGNPASGHGHAWTTTLLSCPDSSANCPKSTLLLEIFTFCLLCSRFALNFPDATAHHYVIADRCRNFASSMWLMLRWRGAVRASPTSQWNMSPVSVAILTSPRPPTWILCSALSSSSNYIANILGIFDF</sequence>